<organism evidence="3 4">
    <name type="scientific">Neptunomonas marina</name>
    <dbReference type="NCBI Taxonomy" id="1815562"/>
    <lineage>
        <taxon>Bacteria</taxon>
        <taxon>Pseudomonadati</taxon>
        <taxon>Pseudomonadota</taxon>
        <taxon>Gammaproteobacteria</taxon>
        <taxon>Oceanospirillales</taxon>
        <taxon>Oceanospirillaceae</taxon>
        <taxon>Neptunomonas</taxon>
    </lineage>
</organism>
<name>A0A437Q4N5_9GAMM</name>
<dbReference type="EMBL" id="SACQ01000009">
    <property type="protein sequence ID" value="RVU29464.1"/>
    <property type="molecule type" value="Genomic_DNA"/>
</dbReference>
<dbReference type="Pfam" id="PF16036">
    <property type="entry name" value="Chalcone_3"/>
    <property type="match status" value="1"/>
</dbReference>
<evidence type="ECO:0000313" key="3">
    <source>
        <dbReference type="EMBL" id="RVU29464.1"/>
    </source>
</evidence>
<dbReference type="Proteomes" id="UP000282818">
    <property type="component" value="Unassembled WGS sequence"/>
</dbReference>
<feature type="signal peptide" evidence="1">
    <location>
        <begin position="1"/>
        <end position="24"/>
    </location>
</feature>
<dbReference type="InterPro" id="IPR016087">
    <property type="entry name" value="Chalcone_isomerase"/>
</dbReference>
<proteinExistence type="predicted"/>
<feature type="domain" description="Chalcone isomerase" evidence="2">
    <location>
        <begin position="45"/>
        <end position="167"/>
    </location>
</feature>
<keyword evidence="4" id="KW-1185">Reference proteome</keyword>
<gene>
    <name evidence="3" type="ORF">EOE65_16100</name>
</gene>
<keyword evidence="1" id="KW-0732">Signal</keyword>
<dbReference type="RefSeq" id="WP_127695621.1">
    <property type="nucleotide sequence ID" value="NZ_SACQ01000009.1"/>
</dbReference>
<evidence type="ECO:0000313" key="4">
    <source>
        <dbReference type="Proteomes" id="UP000282818"/>
    </source>
</evidence>
<sequence length="175" mass="20507">MFRITTRWLLSISLMFAFAVPLQAAQLTQPSFKESWQDVGEAHLKVFWFDVYNAVLRTPTGRFDGYDAPLQLCLDYQRKIRKKMLLDETRKHLNPLATQAKVERWMLELQQMWPSVKEGDQIAFQIDEQGKGHFFFNQTWIGTMKDPEFSPAFVKIWLGRSSMFPELAEKLRGGQ</sequence>
<feature type="chain" id="PRO_5019385981" description="Chalcone isomerase domain-containing protein" evidence="1">
    <location>
        <begin position="25"/>
        <end position="175"/>
    </location>
</feature>
<evidence type="ECO:0000259" key="2">
    <source>
        <dbReference type="Pfam" id="PF16036"/>
    </source>
</evidence>
<evidence type="ECO:0000256" key="1">
    <source>
        <dbReference type="SAM" id="SignalP"/>
    </source>
</evidence>
<protein>
    <recommendedName>
        <fullName evidence="2">Chalcone isomerase domain-containing protein</fullName>
    </recommendedName>
</protein>
<dbReference type="AlphaFoldDB" id="A0A437Q4N5"/>
<accession>A0A437Q4N5</accession>
<comment type="caution">
    <text evidence="3">The sequence shown here is derived from an EMBL/GenBank/DDBJ whole genome shotgun (WGS) entry which is preliminary data.</text>
</comment>
<reference evidence="3 4" key="1">
    <citation type="submission" date="2019-01" db="EMBL/GenBank/DDBJ databases">
        <authorList>
            <person name="Chen W.-M."/>
        </authorList>
    </citation>
    <scope>NUCLEOTIDE SEQUENCE [LARGE SCALE GENOMIC DNA]</scope>
    <source>
        <strain evidence="3 4">HPM-16</strain>
    </source>
</reference>